<keyword evidence="2" id="KW-1185">Reference proteome</keyword>
<comment type="caution">
    <text evidence="1">The sequence shown here is derived from an EMBL/GenBank/DDBJ whole genome shotgun (WGS) entry which is preliminary data.</text>
</comment>
<sequence length="111" mass="12290">MTDRIRKSAPIQLTSLNIEEIPLPAAIVASGHQQQVDHQTEETTPGPHSSNSETHDIIELEPSTSSQPDILDDDGFEYPENNFQGWLVFYNTSFPMSAQPPYHGSSQSIPV</sequence>
<evidence type="ECO:0000313" key="2">
    <source>
        <dbReference type="Proteomes" id="UP001165064"/>
    </source>
</evidence>
<evidence type="ECO:0000313" key="1">
    <source>
        <dbReference type="EMBL" id="GME71839.1"/>
    </source>
</evidence>
<protein>
    <submittedName>
        <fullName evidence="1">Unnamed protein product</fullName>
    </submittedName>
</protein>
<name>A0ACB5SU82_AMBMO</name>
<reference evidence="1" key="1">
    <citation type="submission" date="2023-04" db="EMBL/GenBank/DDBJ databases">
        <title>Ambrosiozyma monospora NBRC 10751.</title>
        <authorList>
            <person name="Ichikawa N."/>
            <person name="Sato H."/>
            <person name="Tonouchi N."/>
        </authorList>
    </citation>
    <scope>NUCLEOTIDE SEQUENCE</scope>
    <source>
        <strain evidence="1">NBRC 10751</strain>
    </source>
</reference>
<proteinExistence type="predicted"/>
<dbReference type="EMBL" id="BSXS01000293">
    <property type="protein sequence ID" value="GME71839.1"/>
    <property type="molecule type" value="Genomic_DNA"/>
</dbReference>
<gene>
    <name evidence="1" type="ORF">Amon02_000073200</name>
</gene>
<accession>A0ACB5SU82</accession>
<organism evidence="1 2">
    <name type="scientific">Ambrosiozyma monospora</name>
    <name type="common">Yeast</name>
    <name type="synonym">Endomycopsis monosporus</name>
    <dbReference type="NCBI Taxonomy" id="43982"/>
    <lineage>
        <taxon>Eukaryota</taxon>
        <taxon>Fungi</taxon>
        <taxon>Dikarya</taxon>
        <taxon>Ascomycota</taxon>
        <taxon>Saccharomycotina</taxon>
        <taxon>Pichiomycetes</taxon>
        <taxon>Pichiales</taxon>
        <taxon>Pichiaceae</taxon>
        <taxon>Ambrosiozyma</taxon>
    </lineage>
</organism>
<dbReference type="Proteomes" id="UP001165064">
    <property type="component" value="Unassembled WGS sequence"/>
</dbReference>